<accession>A0A7I8D6P5</accession>
<proteinExistence type="predicted"/>
<evidence type="ECO:0000313" key="3">
    <source>
        <dbReference type="Proteomes" id="UP000593890"/>
    </source>
</evidence>
<feature type="transmembrane region" description="Helical" evidence="1">
    <location>
        <begin position="152"/>
        <end position="172"/>
    </location>
</feature>
<dbReference type="KEGG" id="sman:C12CBH8_09630"/>
<reference evidence="3" key="1">
    <citation type="submission" date="2020-07" db="EMBL/GenBank/DDBJ databases">
        <title>Complete genome sequencing of Clostridia bacterium strain 12CBH8.</title>
        <authorList>
            <person name="Sakamoto M."/>
            <person name="Murakami T."/>
            <person name="Mori H."/>
        </authorList>
    </citation>
    <scope>NUCLEOTIDE SEQUENCE [LARGE SCALE GENOMIC DNA]</scope>
    <source>
        <strain evidence="3">12CBH8</strain>
    </source>
</reference>
<feature type="transmembrane region" description="Helical" evidence="1">
    <location>
        <begin position="231"/>
        <end position="252"/>
    </location>
</feature>
<keyword evidence="1" id="KW-0812">Transmembrane</keyword>
<keyword evidence="1" id="KW-0472">Membrane</keyword>
<evidence type="ECO:0000313" key="2">
    <source>
        <dbReference type="EMBL" id="BCI60324.1"/>
    </source>
</evidence>
<dbReference type="AlphaFoldDB" id="A0A7I8D6P5"/>
<gene>
    <name evidence="2" type="ORF">C12CBH8_09630</name>
</gene>
<keyword evidence="3" id="KW-1185">Reference proteome</keyword>
<feature type="transmembrane region" description="Helical" evidence="1">
    <location>
        <begin position="179"/>
        <end position="201"/>
    </location>
</feature>
<protein>
    <submittedName>
        <fullName evidence="2">RumG protein</fullName>
    </submittedName>
</protein>
<evidence type="ECO:0000256" key="1">
    <source>
        <dbReference type="SAM" id="Phobius"/>
    </source>
</evidence>
<sequence>MSFCSLVGIELKKIRRSKILLILLAPVIMMWIPSIVNSQMNFDTRDIPITPENNFFIQGFMGMVWFMIPASLVVCTVLLIQTERSHRGIVKMLSLPVSTAKLCLAKFSVLILLALIQMAMTVCAYYISAVIASQIQDYNFILEPLYVCQNALIIYAGAIPMAAVFWMIASLIQSPVFSVGIGLASIVPSVLIINTKIWFAYPMSYPFYLLMVQYGRATQGIYNTHIDWLPWLPAAAVITVIALALACMRFGASERR</sequence>
<feature type="transmembrane region" description="Helical" evidence="1">
    <location>
        <begin position="56"/>
        <end position="81"/>
    </location>
</feature>
<dbReference type="EMBL" id="AP023321">
    <property type="protein sequence ID" value="BCI60324.1"/>
    <property type="molecule type" value="Genomic_DNA"/>
</dbReference>
<keyword evidence="1" id="KW-1133">Transmembrane helix</keyword>
<organism evidence="2 3">
    <name type="scientific">Solibaculum mannosilyticum</name>
    <dbReference type="NCBI Taxonomy" id="2780922"/>
    <lineage>
        <taxon>Bacteria</taxon>
        <taxon>Bacillati</taxon>
        <taxon>Bacillota</taxon>
        <taxon>Clostridia</taxon>
        <taxon>Eubacteriales</taxon>
        <taxon>Oscillospiraceae</taxon>
        <taxon>Solibaculum</taxon>
    </lineage>
</organism>
<feature type="transmembrane region" description="Helical" evidence="1">
    <location>
        <begin position="19"/>
        <end position="36"/>
    </location>
</feature>
<name>A0A7I8D6P5_9FIRM</name>
<feature type="transmembrane region" description="Helical" evidence="1">
    <location>
        <begin position="102"/>
        <end position="132"/>
    </location>
</feature>
<dbReference type="Pfam" id="PF12730">
    <property type="entry name" value="ABC2_membrane_4"/>
    <property type="match status" value="1"/>
</dbReference>
<dbReference type="CDD" id="cd21809">
    <property type="entry name" value="ABC-2_lan_permease-like"/>
    <property type="match status" value="1"/>
</dbReference>
<dbReference type="Proteomes" id="UP000593890">
    <property type="component" value="Chromosome"/>
</dbReference>
<dbReference type="RefSeq" id="WP_215533679.1">
    <property type="nucleotide sequence ID" value="NZ_AP023321.1"/>
</dbReference>